<evidence type="ECO:0000313" key="7">
    <source>
        <dbReference type="EMBL" id="BBM81862.1"/>
    </source>
</evidence>
<evidence type="ECO:0000256" key="4">
    <source>
        <dbReference type="ARBA" id="ARBA00013432"/>
    </source>
</evidence>
<evidence type="ECO:0000259" key="6">
    <source>
        <dbReference type="SMART" id="SM00563"/>
    </source>
</evidence>
<name>A0A5S9II77_UABAM</name>
<dbReference type="GO" id="GO:0006072">
    <property type="term" value="P:glycerol-3-phosphate metabolic process"/>
    <property type="evidence" value="ECO:0007669"/>
    <property type="project" value="TreeGrafter"/>
</dbReference>
<dbReference type="RefSeq" id="WP_151966127.1">
    <property type="nucleotide sequence ID" value="NZ_AP019860.1"/>
</dbReference>
<dbReference type="InterPro" id="IPR002123">
    <property type="entry name" value="Plipid/glycerol_acylTrfase"/>
</dbReference>
<sequence length="530" mass="61730">MRPEHKEDVCRDVIERVFEAQMQRVEQGEILLETIINDTIYHEKKRLHADPDKKAIKYWKSVNKRFLAADRKEQEVLLRELIKIFVDEIVGHFDEKVYKFSTRILPVGLGILLNTISPRVLISKFPRLPDLRDSLLIQGEIELLRELEKKGTVILLPTHSSNMDSIIIGFALYKIGLLPFTYGAGINLFTNWIISYFMNNLGAYKVDRKKKAALYKDILKEYATVTIEYGYNNLFFPGGTRSRSGAIEDRLKLGLLGSGLKAYINNLKRNKDQPKIFIVPCTISYELVLEAEGLSRDFLRREGGSKFIIQDDEFSRLGRITNFVSSTMSLDSRIFVNICPAIDLFGNRVDKEGISYDKRGRKVEIDRYVHVDGEVDHLTQRDQEYIRQLGGEIVKLYKQYNIALSTNILAFVIYKILLRDNPKMDFYRLLFTGGEKEYYTVDEVLEPLKVIMVQLRELEKNNEIFIDERLKEADAEVILNHALKRFRVYHTKPAIIKKNEKIYINNCNLIYYYNTRLMNYGIELQGNNDE</sequence>
<reference evidence="7 8" key="1">
    <citation type="submission" date="2019-08" db="EMBL/GenBank/DDBJ databases">
        <title>Complete genome sequence of Candidatus Uab amorphum.</title>
        <authorList>
            <person name="Shiratori T."/>
            <person name="Suzuki S."/>
            <person name="Kakizawa Y."/>
            <person name="Ishida K."/>
        </authorList>
    </citation>
    <scope>NUCLEOTIDE SEQUENCE [LARGE SCALE GENOMIC DNA]</scope>
    <source>
        <strain evidence="7 8">SRT547</strain>
    </source>
</reference>
<comment type="pathway">
    <text evidence="2">Phospholipid metabolism; CDP-diacylglycerol biosynthesis; CDP-diacylglycerol from sn-glycerol 3-phosphate: step 1/3.</text>
</comment>
<dbReference type="InterPro" id="IPR022284">
    <property type="entry name" value="GPAT/DHAPAT"/>
</dbReference>
<dbReference type="Proteomes" id="UP000326354">
    <property type="component" value="Chromosome"/>
</dbReference>
<protein>
    <recommendedName>
        <fullName evidence="4">Glycerol-3-phosphate acyltransferase</fullName>
        <ecNumber evidence="3">2.3.1.15</ecNumber>
    </recommendedName>
</protein>
<dbReference type="OrthoDB" id="5479104at2"/>
<dbReference type="SUPFAM" id="SSF69593">
    <property type="entry name" value="Glycerol-3-phosphate (1)-acyltransferase"/>
    <property type="match status" value="1"/>
</dbReference>
<dbReference type="Pfam" id="PF01553">
    <property type="entry name" value="Acyltransferase"/>
    <property type="match status" value="1"/>
</dbReference>
<dbReference type="PANTHER" id="PTHR12563">
    <property type="entry name" value="GLYCEROL-3-PHOSPHATE ACYLTRANSFERASE"/>
    <property type="match status" value="1"/>
</dbReference>
<evidence type="ECO:0000256" key="5">
    <source>
        <dbReference type="ARBA" id="ARBA00048427"/>
    </source>
</evidence>
<dbReference type="KEGG" id="uam:UABAM_00204"/>
<dbReference type="GO" id="GO:0008654">
    <property type="term" value="P:phospholipid biosynthetic process"/>
    <property type="evidence" value="ECO:0007669"/>
    <property type="project" value="TreeGrafter"/>
</dbReference>
<organism evidence="7 8">
    <name type="scientific">Uabimicrobium amorphum</name>
    <dbReference type="NCBI Taxonomy" id="2596890"/>
    <lineage>
        <taxon>Bacteria</taxon>
        <taxon>Pseudomonadati</taxon>
        <taxon>Planctomycetota</taxon>
        <taxon>Candidatus Uabimicrobiia</taxon>
        <taxon>Candidatus Uabimicrobiales</taxon>
        <taxon>Candidatus Uabimicrobiaceae</taxon>
        <taxon>Candidatus Uabimicrobium</taxon>
    </lineage>
</organism>
<comment type="catalytic activity">
    <reaction evidence="5">
        <text>sn-glycerol 3-phosphate + an acyl-CoA = a 1-acyl-sn-glycero-3-phosphate + CoA</text>
        <dbReference type="Rhea" id="RHEA:15325"/>
        <dbReference type="ChEBI" id="CHEBI:57287"/>
        <dbReference type="ChEBI" id="CHEBI:57597"/>
        <dbReference type="ChEBI" id="CHEBI:57970"/>
        <dbReference type="ChEBI" id="CHEBI:58342"/>
        <dbReference type="EC" id="2.3.1.15"/>
    </reaction>
</comment>
<accession>A0A5S9II77</accession>
<evidence type="ECO:0000256" key="2">
    <source>
        <dbReference type="ARBA" id="ARBA00004765"/>
    </source>
</evidence>
<dbReference type="SMART" id="SM00563">
    <property type="entry name" value="PlsC"/>
    <property type="match status" value="1"/>
</dbReference>
<evidence type="ECO:0000256" key="3">
    <source>
        <dbReference type="ARBA" id="ARBA00013113"/>
    </source>
</evidence>
<evidence type="ECO:0000256" key="1">
    <source>
        <dbReference type="ARBA" id="ARBA00004184"/>
    </source>
</evidence>
<dbReference type="PANTHER" id="PTHR12563:SF17">
    <property type="entry name" value="DIHYDROXYACETONE PHOSPHATE ACYLTRANSFERASE"/>
    <property type="match status" value="1"/>
</dbReference>
<keyword evidence="8" id="KW-1185">Reference proteome</keyword>
<dbReference type="EC" id="2.3.1.15" evidence="3"/>
<dbReference type="GO" id="GO:0012505">
    <property type="term" value="C:endomembrane system"/>
    <property type="evidence" value="ECO:0007669"/>
    <property type="project" value="UniProtKB-SubCell"/>
</dbReference>
<comment type="subcellular location">
    <subcellularLocation>
        <location evidence="1">Endomembrane system</location>
        <topology evidence="1">Peripheral membrane protein</topology>
    </subcellularLocation>
</comment>
<dbReference type="EMBL" id="AP019860">
    <property type="protein sequence ID" value="BBM81862.1"/>
    <property type="molecule type" value="Genomic_DNA"/>
</dbReference>
<proteinExistence type="predicted"/>
<evidence type="ECO:0000313" key="8">
    <source>
        <dbReference type="Proteomes" id="UP000326354"/>
    </source>
</evidence>
<dbReference type="GO" id="GO:0006631">
    <property type="term" value="P:fatty acid metabolic process"/>
    <property type="evidence" value="ECO:0007669"/>
    <property type="project" value="TreeGrafter"/>
</dbReference>
<dbReference type="GO" id="GO:0004366">
    <property type="term" value="F:glycerol-3-phosphate O-acyltransferase activity"/>
    <property type="evidence" value="ECO:0007669"/>
    <property type="project" value="UniProtKB-EC"/>
</dbReference>
<gene>
    <name evidence="7" type="ORF">UABAM_00204</name>
</gene>
<dbReference type="AlphaFoldDB" id="A0A5S9II77"/>
<dbReference type="GO" id="GO:0019432">
    <property type="term" value="P:triglyceride biosynthetic process"/>
    <property type="evidence" value="ECO:0007669"/>
    <property type="project" value="TreeGrafter"/>
</dbReference>
<feature type="domain" description="Phospholipid/glycerol acyltransferase" evidence="6">
    <location>
        <begin position="153"/>
        <end position="286"/>
    </location>
</feature>